<dbReference type="EMBL" id="JBDIME010000002">
    <property type="protein sequence ID" value="MEN2788550.1"/>
    <property type="molecule type" value="Genomic_DNA"/>
</dbReference>
<dbReference type="Gene3D" id="2.170.130.10">
    <property type="entry name" value="TonB-dependent receptor, plug domain"/>
    <property type="match status" value="1"/>
</dbReference>
<keyword evidence="3 8" id="KW-1134">Transmembrane beta strand</keyword>
<dbReference type="InterPro" id="IPR036942">
    <property type="entry name" value="Beta-barrel_TonB_sf"/>
</dbReference>
<keyword evidence="2 8" id="KW-0813">Transport</keyword>
<evidence type="ECO:0000313" key="14">
    <source>
        <dbReference type="Proteomes" id="UP001419910"/>
    </source>
</evidence>
<evidence type="ECO:0000256" key="6">
    <source>
        <dbReference type="ARBA" id="ARBA00023136"/>
    </source>
</evidence>
<name>A0ABU9XYC2_9SPHN</name>
<sequence length="999" mass="104899">MGHELKMGRLKLVRCLILGSTALSVAAPLGSSAFAAAPLSRNPDRVAIEAAPAEGSGAQDSTATTGETSTQADSAKAPAADTADIVVTGTRLGSTGFTAPTPVSTIGGDQIQRMASPNVGEALAQLPAFRSTTSPANSVVGSNISPVNAGARIADLRGLGASRTLVLVDGRRFAPSTSTGTVDLNLIPTLLVSRADIVTGGASAAYGSDAVSGVINIQLDTHLQGVKGTIGYGVTDVGDGKEYSVQLAGGSSFADGRGHFVAGLEYDKDKGTGGCYTRNFCGNELADLTGTPGAGGRPAHNITTNVHTSTLTPGGLITATTSTAGVRTAANGGVLSGIQFDAAGQPTTFNYGQYANSLFQQGGSGAGLNAFFGDPKLSIPVTRYNGYMHGEFEVSSAFKPFFEASYGHVAGYTQGPEIRDTGFPATGDVIKVSNPYLPASIQQTMIANNIASVTIGKLGTDFGTMDSVTKRDSFRFVGGASGDLGGGWKWDGYLEYGLTDYHQSTKNDRITARFAKAIDAVRTPGGSIVCRVNADADPTNDDPACVPLNILGQGQYSAAAKAYAFGTTYQNSTYTELASALNLRGSPFETWAGPVAVATGIETRKDTLKIRVDPISAANGFYVYNSTPSDGSVDVIEGYGEVAVPLLRDSAVAKSLELNGAIRQTHYTSKSPTTSNDFNSTTWKVGVTYKPVDWLLLRATESRDFRAPNTAELFTSPVGGQLAITDSKTSTQVFAQTFTGGNINLKPERGRTFTTGVTLQPQGALNGLRLSVDYYKVRIDSAIATLGAQVIVNTCNSTNAADICSLVTRDSNGILKSVQVLFLNLNRVDLRGIDIEGSYRAHFGGGTTLDLRALATHTMDYTNSSLPGINRAGDNGYNGLPSWVVDGFAILNLGRLELTAQEHFISAGKVDATYVGPEDPGYSVTLPNSINTNRVPSRFYTNLGVSFKLIDRGTQKIQLYANVVNLFDTTPPPYWNGNNNSVNYDNVGRRYRVGLRFGF</sequence>
<keyword evidence="7 8" id="KW-0998">Cell outer membrane</keyword>
<dbReference type="InterPro" id="IPR006573">
    <property type="entry name" value="NHR_dom"/>
</dbReference>
<evidence type="ECO:0000256" key="7">
    <source>
        <dbReference type="ARBA" id="ARBA00023237"/>
    </source>
</evidence>
<evidence type="ECO:0000256" key="9">
    <source>
        <dbReference type="RuleBase" id="RU003357"/>
    </source>
</evidence>
<dbReference type="Gene3D" id="2.40.170.20">
    <property type="entry name" value="TonB-dependent receptor, beta-barrel domain"/>
    <property type="match status" value="1"/>
</dbReference>
<evidence type="ECO:0000256" key="5">
    <source>
        <dbReference type="ARBA" id="ARBA00023077"/>
    </source>
</evidence>
<gene>
    <name evidence="13" type="ORF">ABC974_02845</name>
</gene>
<protein>
    <submittedName>
        <fullName evidence="13">TonB-dependent receptor</fullName>
    </submittedName>
</protein>
<dbReference type="Pfam" id="PF07715">
    <property type="entry name" value="Plug"/>
    <property type="match status" value="1"/>
</dbReference>
<dbReference type="RefSeq" id="WP_343890567.1">
    <property type="nucleotide sequence ID" value="NZ_BAAAEH010000035.1"/>
</dbReference>
<dbReference type="Pfam" id="PF00593">
    <property type="entry name" value="TonB_dep_Rec_b-barrel"/>
    <property type="match status" value="1"/>
</dbReference>
<dbReference type="SUPFAM" id="SSF56935">
    <property type="entry name" value="Porins"/>
    <property type="match status" value="1"/>
</dbReference>
<evidence type="ECO:0000313" key="13">
    <source>
        <dbReference type="EMBL" id="MEN2788550.1"/>
    </source>
</evidence>
<proteinExistence type="inferred from homology"/>
<keyword evidence="5 9" id="KW-0798">TonB box</keyword>
<comment type="subcellular location">
    <subcellularLocation>
        <location evidence="1 8">Cell outer membrane</location>
        <topology evidence="1 8">Multi-pass membrane protein</topology>
    </subcellularLocation>
</comment>
<feature type="compositionally biased region" description="Polar residues" evidence="10">
    <location>
        <begin position="58"/>
        <end position="71"/>
    </location>
</feature>
<keyword evidence="4 8" id="KW-0812">Transmembrane</keyword>
<evidence type="ECO:0000256" key="11">
    <source>
        <dbReference type="SAM" id="SignalP"/>
    </source>
</evidence>
<comment type="similarity">
    <text evidence="8 9">Belongs to the TonB-dependent receptor family.</text>
</comment>
<feature type="signal peptide" evidence="11">
    <location>
        <begin position="1"/>
        <end position="26"/>
    </location>
</feature>
<feature type="chain" id="PRO_5046199041" evidence="11">
    <location>
        <begin position="27"/>
        <end position="999"/>
    </location>
</feature>
<feature type="domain" description="NHR" evidence="12">
    <location>
        <begin position="936"/>
        <end position="999"/>
    </location>
</feature>
<evidence type="ECO:0000256" key="3">
    <source>
        <dbReference type="ARBA" id="ARBA00022452"/>
    </source>
</evidence>
<keyword evidence="11" id="KW-0732">Signal</keyword>
<dbReference type="PROSITE" id="PS52016">
    <property type="entry name" value="TONB_DEPENDENT_REC_3"/>
    <property type="match status" value="1"/>
</dbReference>
<dbReference type="InterPro" id="IPR037066">
    <property type="entry name" value="Plug_dom_sf"/>
</dbReference>
<dbReference type="PANTHER" id="PTHR47234">
    <property type="match status" value="1"/>
</dbReference>
<dbReference type="InterPro" id="IPR039426">
    <property type="entry name" value="TonB-dep_rcpt-like"/>
</dbReference>
<evidence type="ECO:0000256" key="10">
    <source>
        <dbReference type="SAM" id="MobiDB-lite"/>
    </source>
</evidence>
<accession>A0ABU9XYC2</accession>
<evidence type="ECO:0000256" key="8">
    <source>
        <dbReference type="PROSITE-ProRule" id="PRU01360"/>
    </source>
</evidence>
<keyword evidence="13" id="KW-0675">Receptor</keyword>
<organism evidence="13 14">
    <name type="scientific">Sphingomonas oligophenolica</name>
    <dbReference type="NCBI Taxonomy" id="301154"/>
    <lineage>
        <taxon>Bacteria</taxon>
        <taxon>Pseudomonadati</taxon>
        <taxon>Pseudomonadota</taxon>
        <taxon>Alphaproteobacteria</taxon>
        <taxon>Sphingomonadales</taxon>
        <taxon>Sphingomonadaceae</taxon>
        <taxon>Sphingomonas</taxon>
    </lineage>
</organism>
<dbReference type="InterPro" id="IPR012910">
    <property type="entry name" value="Plug_dom"/>
</dbReference>
<feature type="region of interest" description="Disordered" evidence="10">
    <location>
        <begin position="52"/>
        <end position="80"/>
    </location>
</feature>
<dbReference type="PANTHER" id="PTHR47234:SF2">
    <property type="entry name" value="TONB-DEPENDENT RECEPTOR"/>
    <property type="match status" value="1"/>
</dbReference>
<dbReference type="InterPro" id="IPR000531">
    <property type="entry name" value="Beta-barrel_TonB"/>
</dbReference>
<evidence type="ECO:0000256" key="4">
    <source>
        <dbReference type="ARBA" id="ARBA00022692"/>
    </source>
</evidence>
<reference evidence="13 14" key="1">
    <citation type="submission" date="2024-05" db="EMBL/GenBank/DDBJ databases">
        <authorList>
            <person name="Liu Q."/>
            <person name="Xin Y.-H."/>
        </authorList>
    </citation>
    <scope>NUCLEOTIDE SEQUENCE [LARGE SCALE GENOMIC DNA]</scope>
    <source>
        <strain evidence="13 14">CGMCC 1.10181</strain>
    </source>
</reference>
<keyword evidence="6 8" id="KW-0472">Membrane</keyword>
<keyword evidence="14" id="KW-1185">Reference proteome</keyword>
<evidence type="ECO:0000256" key="2">
    <source>
        <dbReference type="ARBA" id="ARBA00022448"/>
    </source>
</evidence>
<evidence type="ECO:0000259" key="12">
    <source>
        <dbReference type="PROSITE" id="PS51065"/>
    </source>
</evidence>
<evidence type="ECO:0000256" key="1">
    <source>
        <dbReference type="ARBA" id="ARBA00004571"/>
    </source>
</evidence>
<dbReference type="PROSITE" id="PS51065">
    <property type="entry name" value="NHR"/>
    <property type="match status" value="1"/>
</dbReference>
<comment type="caution">
    <text evidence="13">The sequence shown here is derived from an EMBL/GenBank/DDBJ whole genome shotgun (WGS) entry which is preliminary data.</text>
</comment>
<dbReference type="Proteomes" id="UP001419910">
    <property type="component" value="Unassembled WGS sequence"/>
</dbReference>